<keyword evidence="3" id="KW-1003">Cell membrane</keyword>
<dbReference type="Pfam" id="PF02653">
    <property type="entry name" value="BPD_transp_2"/>
    <property type="match status" value="1"/>
</dbReference>
<organism evidence="9 10">
    <name type="scientific">Filomicrobium insigne</name>
    <dbReference type="NCBI Taxonomy" id="418854"/>
    <lineage>
        <taxon>Bacteria</taxon>
        <taxon>Pseudomonadati</taxon>
        <taxon>Pseudomonadota</taxon>
        <taxon>Alphaproteobacteria</taxon>
        <taxon>Hyphomicrobiales</taxon>
        <taxon>Hyphomicrobiaceae</taxon>
        <taxon>Filomicrobium</taxon>
    </lineage>
</organism>
<keyword evidence="10" id="KW-1185">Reference proteome</keyword>
<feature type="transmembrane region" description="Helical" evidence="8">
    <location>
        <begin position="129"/>
        <end position="149"/>
    </location>
</feature>
<comment type="caution">
    <text evidence="9">The sequence shown here is derived from an EMBL/GenBank/DDBJ whole genome shotgun (WGS) entry which is preliminary data.</text>
</comment>
<evidence type="ECO:0000256" key="5">
    <source>
        <dbReference type="ARBA" id="ARBA00022692"/>
    </source>
</evidence>
<evidence type="ECO:0000256" key="7">
    <source>
        <dbReference type="ARBA" id="ARBA00023136"/>
    </source>
</evidence>
<feature type="transmembrane region" description="Helical" evidence="8">
    <location>
        <begin position="92"/>
        <end position="117"/>
    </location>
</feature>
<feature type="transmembrane region" description="Helical" evidence="8">
    <location>
        <begin position="311"/>
        <end position="329"/>
    </location>
</feature>
<evidence type="ECO:0000256" key="6">
    <source>
        <dbReference type="ARBA" id="ARBA00022989"/>
    </source>
</evidence>
<evidence type="ECO:0000256" key="3">
    <source>
        <dbReference type="ARBA" id="ARBA00022475"/>
    </source>
</evidence>
<evidence type="ECO:0000313" key="10">
    <source>
        <dbReference type="Proteomes" id="UP000198795"/>
    </source>
</evidence>
<gene>
    <name evidence="9" type="ORF">SAMN04488061_3098</name>
</gene>
<dbReference type="PANTHER" id="PTHR32196:SF21">
    <property type="entry name" value="ABC TRANSPORTER PERMEASE PROTEIN YPHD-RELATED"/>
    <property type="match status" value="1"/>
</dbReference>
<dbReference type="EMBL" id="FNJC01000004">
    <property type="protein sequence ID" value="SDP47076.1"/>
    <property type="molecule type" value="Genomic_DNA"/>
</dbReference>
<dbReference type="CDD" id="cd06579">
    <property type="entry name" value="TM_PBP1_transp_AraH_like"/>
    <property type="match status" value="1"/>
</dbReference>
<feature type="transmembrane region" description="Helical" evidence="8">
    <location>
        <begin position="335"/>
        <end position="354"/>
    </location>
</feature>
<dbReference type="PANTHER" id="PTHR32196">
    <property type="entry name" value="ABC TRANSPORTER PERMEASE PROTEIN YPHD-RELATED-RELATED"/>
    <property type="match status" value="1"/>
</dbReference>
<sequence length="377" mass="39893">MTQAEDRSASFLRGALARSPSLRVAGRAFSERERGLLSRYPVFRRRFGDSLDAAVPLLVMCGLFAAFALLVPNYLSGSNLQQLMRDYAEPCLVALALGIVVFAGGIDLSVGAIFALAKFTALYLFRIEMWPLPVAVLGVLSVGAVIGAINGVLIAYLKTRAFLTTLAMLLILRAGLDFVTNAYTIELANAWRDTEGWYWLGAGYFLGVPSNMVILLVVALALHLFLTRLRPGLHIMATGADRKAARHAGINTRRVTLLAYVLSGLIAALAGLFYAARQSSAGSDTGLGWGVTALTAVVLGGVSLSGGGGSVGRVMIGSAILFLLMSGLLRMNMPGGASSALIGATLLGAVGIHIQWSRRRARSRSVRSPVSDQRGAP</sequence>
<evidence type="ECO:0000256" key="4">
    <source>
        <dbReference type="ARBA" id="ARBA00022519"/>
    </source>
</evidence>
<keyword evidence="6 8" id="KW-1133">Transmembrane helix</keyword>
<keyword evidence="7 8" id="KW-0472">Membrane</keyword>
<feature type="transmembrane region" description="Helical" evidence="8">
    <location>
        <begin position="161"/>
        <end position="185"/>
    </location>
</feature>
<accession>A0A1H0T0E1</accession>
<dbReference type="Proteomes" id="UP000198795">
    <property type="component" value="Unassembled WGS sequence"/>
</dbReference>
<evidence type="ECO:0000256" key="2">
    <source>
        <dbReference type="ARBA" id="ARBA00022448"/>
    </source>
</evidence>
<reference evidence="9 10" key="1">
    <citation type="submission" date="2016-10" db="EMBL/GenBank/DDBJ databases">
        <authorList>
            <person name="Varghese N."/>
            <person name="Submissions S."/>
        </authorList>
    </citation>
    <scope>NUCLEOTIDE SEQUENCE [LARGE SCALE GENOMIC DNA]</scope>
    <source>
        <strain evidence="9 10">CGMCC 1.6497</strain>
    </source>
</reference>
<comment type="subcellular location">
    <subcellularLocation>
        <location evidence="1">Cell membrane</location>
        <topology evidence="1">Multi-pass membrane protein</topology>
    </subcellularLocation>
</comment>
<evidence type="ECO:0000313" key="9">
    <source>
        <dbReference type="EMBL" id="SDP47076.1"/>
    </source>
</evidence>
<feature type="transmembrane region" description="Helical" evidence="8">
    <location>
        <begin position="255"/>
        <end position="275"/>
    </location>
</feature>
<protein>
    <submittedName>
        <fullName evidence="9">Ribose transport system permease protein</fullName>
    </submittedName>
</protein>
<evidence type="ECO:0000256" key="8">
    <source>
        <dbReference type="SAM" id="Phobius"/>
    </source>
</evidence>
<name>A0A1H0T0E1_9HYPH</name>
<feature type="transmembrane region" description="Helical" evidence="8">
    <location>
        <begin position="287"/>
        <end position="304"/>
    </location>
</feature>
<feature type="transmembrane region" description="Helical" evidence="8">
    <location>
        <begin position="53"/>
        <end position="71"/>
    </location>
</feature>
<proteinExistence type="predicted"/>
<keyword evidence="5 8" id="KW-0812">Transmembrane</keyword>
<dbReference type="InterPro" id="IPR001851">
    <property type="entry name" value="ABC_transp_permease"/>
</dbReference>
<evidence type="ECO:0000256" key="1">
    <source>
        <dbReference type="ARBA" id="ARBA00004651"/>
    </source>
</evidence>
<keyword evidence="4" id="KW-0997">Cell inner membrane</keyword>
<feature type="transmembrane region" description="Helical" evidence="8">
    <location>
        <begin position="197"/>
        <end position="226"/>
    </location>
</feature>
<keyword evidence="2" id="KW-0813">Transport</keyword>